<organism evidence="2 3">
    <name type="scientific">Cryobacterium zhongshanensis</name>
    <dbReference type="NCBI Taxonomy" id="2928153"/>
    <lineage>
        <taxon>Bacteria</taxon>
        <taxon>Bacillati</taxon>
        <taxon>Actinomycetota</taxon>
        <taxon>Actinomycetes</taxon>
        <taxon>Micrococcales</taxon>
        <taxon>Microbacteriaceae</taxon>
        <taxon>Cryobacterium</taxon>
    </lineage>
</organism>
<dbReference type="AlphaFoldDB" id="A0AA41QVM1"/>
<comment type="caution">
    <text evidence="2">The sequence shown here is derived from an EMBL/GenBank/DDBJ whole genome shotgun (WGS) entry which is preliminary data.</text>
</comment>
<feature type="transmembrane region" description="Helical" evidence="1">
    <location>
        <begin position="25"/>
        <end position="43"/>
    </location>
</feature>
<feature type="transmembrane region" description="Helical" evidence="1">
    <location>
        <begin position="211"/>
        <end position="235"/>
    </location>
</feature>
<protein>
    <submittedName>
        <fullName evidence="2">M50 family metallopeptidase</fullName>
    </submittedName>
</protein>
<accession>A0AA41QVM1</accession>
<keyword evidence="1" id="KW-1133">Transmembrane helix</keyword>
<feature type="transmembrane region" description="Helical" evidence="1">
    <location>
        <begin position="139"/>
        <end position="158"/>
    </location>
</feature>
<gene>
    <name evidence="2" type="ORF">MQH31_06775</name>
</gene>
<sequence>MDLLLGLWAYLTARQAPLPLPVAWLTVAAAATIVLVPVLWLACRNVVTIAHEGGHALVATLGGRKLDGIRLHSDTSGLTVSRGKPRGLGMVLTLLAGYSAPALLGLGAAWLLSLGYSVGLLWLLLAALALLLVQVRNWFGLWSVLATAAVIFAVTWFGSALVQSIFALLVTTFLLLGAVRTVLELQRSRSRRAGTASDADQLARLTHIPGLLWVGVFLIVTTACAVLGAGLLGLAG</sequence>
<name>A0AA41QVM1_9MICO</name>
<feature type="transmembrane region" description="Helical" evidence="1">
    <location>
        <begin position="164"/>
        <end position="183"/>
    </location>
</feature>
<dbReference type="Proteomes" id="UP001165341">
    <property type="component" value="Unassembled WGS sequence"/>
</dbReference>
<evidence type="ECO:0000313" key="2">
    <source>
        <dbReference type="EMBL" id="MCI4657514.1"/>
    </source>
</evidence>
<dbReference type="Pfam" id="PF13398">
    <property type="entry name" value="Peptidase_M50B"/>
    <property type="match status" value="1"/>
</dbReference>
<dbReference type="InterPro" id="IPR049500">
    <property type="entry name" value="Peptidase_M50B-like"/>
</dbReference>
<evidence type="ECO:0000256" key="1">
    <source>
        <dbReference type="SAM" id="Phobius"/>
    </source>
</evidence>
<proteinExistence type="predicted"/>
<dbReference type="RefSeq" id="WP_243011398.1">
    <property type="nucleotide sequence ID" value="NZ_JALGAR010000001.1"/>
</dbReference>
<reference evidence="2" key="1">
    <citation type="submission" date="2022-03" db="EMBL/GenBank/DDBJ databases">
        <title>Cryobacterium sp. nov. strain ZS14-85, isolated from Antarctic soil.</title>
        <authorList>
            <person name="Li J."/>
            <person name="Niu G."/>
        </authorList>
    </citation>
    <scope>NUCLEOTIDE SEQUENCE</scope>
    <source>
        <strain evidence="2">ZS14-85</strain>
    </source>
</reference>
<dbReference type="EMBL" id="JALGAR010000001">
    <property type="protein sequence ID" value="MCI4657514.1"/>
    <property type="molecule type" value="Genomic_DNA"/>
</dbReference>
<feature type="transmembrane region" description="Helical" evidence="1">
    <location>
        <begin position="114"/>
        <end position="132"/>
    </location>
</feature>
<feature type="transmembrane region" description="Helical" evidence="1">
    <location>
        <begin position="88"/>
        <end position="108"/>
    </location>
</feature>
<evidence type="ECO:0000313" key="3">
    <source>
        <dbReference type="Proteomes" id="UP001165341"/>
    </source>
</evidence>
<keyword evidence="1" id="KW-0472">Membrane</keyword>
<keyword evidence="1" id="KW-0812">Transmembrane</keyword>
<keyword evidence="3" id="KW-1185">Reference proteome</keyword>